<proteinExistence type="predicted"/>
<keyword evidence="2" id="KW-1185">Reference proteome</keyword>
<reference evidence="1" key="1">
    <citation type="submission" date="2017-07" db="EMBL/GenBank/DDBJ databases">
        <title>Taro Niue Genome Assembly and Annotation.</title>
        <authorList>
            <person name="Atibalentja N."/>
            <person name="Keating K."/>
            <person name="Fields C.J."/>
        </authorList>
    </citation>
    <scope>NUCLEOTIDE SEQUENCE</scope>
    <source>
        <strain evidence="1">Niue_2</strain>
        <tissue evidence="1">Leaf</tissue>
    </source>
</reference>
<comment type="caution">
    <text evidence="1">The sequence shown here is derived from an EMBL/GenBank/DDBJ whole genome shotgun (WGS) entry which is preliminary data.</text>
</comment>
<accession>A0A843VBE2</accession>
<name>A0A843VBE2_COLES</name>
<evidence type="ECO:0000313" key="2">
    <source>
        <dbReference type="Proteomes" id="UP000652761"/>
    </source>
</evidence>
<dbReference type="EMBL" id="NMUH01001577">
    <property type="protein sequence ID" value="MQL93578.1"/>
    <property type="molecule type" value="Genomic_DNA"/>
</dbReference>
<protein>
    <submittedName>
        <fullName evidence="1">Uncharacterized protein</fullName>
    </submittedName>
</protein>
<dbReference type="AlphaFoldDB" id="A0A843VBE2"/>
<gene>
    <name evidence="1" type="ORF">Taro_026223</name>
</gene>
<organism evidence="1 2">
    <name type="scientific">Colocasia esculenta</name>
    <name type="common">Wild taro</name>
    <name type="synonym">Arum esculentum</name>
    <dbReference type="NCBI Taxonomy" id="4460"/>
    <lineage>
        <taxon>Eukaryota</taxon>
        <taxon>Viridiplantae</taxon>
        <taxon>Streptophyta</taxon>
        <taxon>Embryophyta</taxon>
        <taxon>Tracheophyta</taxon>
        <taxon>Spermatophyta</taxon>
        <taxon>Magnoliopsida</taxon>
        <taxon>Liliopsida</taxon>
        <taxon>Araceae</taxon>
        <taxon>Aroideae</taxon>
        <taxon>Colocasieae</taxon>
        <taxon>Colocasia</taxon>
    </lineage>
</organism>
<evidence type="ECO:0000313" key="1">
    <source>
        <dbReference type="EMBL" id="MQL93578.1"/>
    </source>
</evidence>
<sequence length="60" mass="7427">MEALLQNVSKMQRHALSSPKYPLVWRYHLIYWDQCIIRSNRFMLKTSSRIMTLERMVLRW</sequence>
<dbReference type="Proteomes" id="UP000652761">
    <property type="component" value="Unassembled WGS sequence"/>
</dbReference>